<dbReference type="RefSeq" id="XP_053589397.1">
    <property type="nucleotide sequence ID" value="XM_053725203.1"/>
</dbReference>
<feature type="compositionally biased region" description="Low complexity" evidence="1">
    <location>
        <begin position="1"/>
        <end position="11"/>
    </location>
</feature>
<protein>
    <submittedName>
        <fullName evidence="2">Uncharacterized protein</fullName>
    </submittedName>
</protein>
<gene>
    <name evidence="2" type="ORF">GCK72_005479</name>
</gene>
<proteinExistence type="predicted"/>
<feature type="region of interest" description="Disordered" evidence="1">
    <location>
        <begin position="1"/>
        <end position="27"/>
    </location>
</feature>
<dbReference type="EMBL" id="WUAV01000002">
    <property type="protein sequence ID" value="KAF1765527.1"/>
    <property type="molecule type" value="Genomic_DNA"/>
</dbReference>
<dbReference type="Proteomes" id="UP000483820">
    <property type="component" value="Chromosome II"/>
</dbReference>
<evidence type="ECO:0000313" key="3">
    <source>
        <dbReference type="Proteomes" id="UP000483820"/>
    </source>
</evidence>
<dbReference type="CTD" id="78774096"/>
<reference evidence="2 3" key="1">
    <citation type="submission" date="2019-12" db="EMBL/GenBank/DDBJ databases">
        <title>Chromosome-level assembly of the Caenorhabditis remanei genome.</title>
        <authorList>
            <person name="Teterina A.A."/>
            <person name="Willis J.H."/>
            <person name="Phillips P.C."/>
        </authorList>
    </citation>
    <scope>NUCLEOTIDE SEQUENCE [LARGE SCALE GENOMIC DNA]</scope>
    <source>
        <strain evidence="2 3">PX506</strain>
        <tissue evidence="2">Whole organism</tissue>
    </source>
</reference>
<accession>A0A6A5HEM8</accession>
<dbReference type="GeneID" id="78774096"/>
<evidence type="ECO:0000256" key="1">
    <source>
        <dbReference type="SAM" id="MobiDB-lite"/>
    </source>
</evidence>
<name>A0A6A5HEM8_CAERE</name>
<dbReference type="AlphaFoldDB" id="A0A6A5HEM8"/>
<sequence length="106" mass="11476">MASSSSSSIPSSRKRRDPHLTNDTYSTTKRLAFCEPQLATGASHHVLLATPLPVPPQPPIKQRRMAAPQVLTSDHPYHHQHDATAVFRAPANTDVASARAAIKASF</sequence>
<organism evidence="2 3">
    <name type="scientific">Caenorhabditis remanei</name>
    <name type="common">Caenorhabditis vulgaris</name>
    <dbReference type="NCBI Taxonomy" id="31234"/>
    <lineage>
        <taxon>Eukaryota</taxon>
        <taxon>Metazoa</taxon>
        <taxon>Ecdysozoa</taxon>
        <taxon>Nematoda</taxon>
        <taxon>Chromadorea</taxon>
        <taxon>Rhabditida</taxon>
        <taxon>Rhabditina</taxon>
        <taxon>Rhabditomorpha</taxon>
        <taxon>Rhabditoidea</taxon>
        <taxon>Rhabditidae</taxon>
        <taxon>Peloderinae</taxon>
        <taxon>Caenorhabditis</taxon>
    </lineage>
</organism>
<evidence type="ECO:0000313" key="2">
    <source>
        <dbReference type="EMBL" id="KAF1765527.1"/>
    </source>
</evidence>
<dbReference type="KEGG" id="crq:GCK72_005479"/>
<comment type="caution">
    <text evidence="2">The sequence shown here is derived from an EMBL/GenBank/DDBJ whole genome shotgun (WGS) entry which is preliminary data.</text>
</comment>